<dbReference type="Proteomes" id="UP001501116">
    <property type="component" value="Unassembled WGS sequence"/>
</dbReference>
<protein>
    <submittedName>
        <fullName evidence="1">Uncharacterized protein</fullName>
    </submittedName>
</protein>
<comment type="caution">
    <text evidence="1">The sequence shown here is derived from an EMBL/GenBank/DDBJ whole genome shotgun (WGS) entry which is preliminary data.</text>
</comment>
<proteinExistence type="predicted"/>
<dbReference type="EMBL" id="BAAANN010000013">
    <property type="protein sequence ID" value="GAA1962181.1"/>
    <property type="molecule type" value="Genomic_DNA"/>
</dbReference>
<organism evidence="1 2">
    <name type="scientific">Amycolatopsis minnesotensis</name>
    <dbReference type="NCBI Taxonomy" id="337894"/>
    <lineage>
        <taxon>Bacteria</taxon>
        <taxon>Bacillati</taxon>
        <taxon>Actinomycetota</taxon>
        <taxon>Actinomycetes</taxon>
        <taxon>Pseudonocardiales</taxon>
        <taxon>Pseudonocardiaceae</taxon>
        <taxon>Amycolatopsis</taxon>
    </lineage>
</organism>
<dbReference type="RefSeq" id="WP_344419674.1">
    <property type="nucleotide sequence ID" value="NZ_BAAANN010000013.1"/>
</dbReference>
<accession>A0ABP5CDH9</accession>
<keyword evidence="2" id="KW-1185">Reference proteome</keyword>
<gene>
    <name evidence="1" type="ORF">GCM10009754_36670</name>
</gene>
<evidence type="ECO:0000313" key="1">
    <source>
        <dbReference type="EMBL" id="GAA1962181.1"/>
    </source>
</evidence>
<sequence>MATLHSNVTVDNYAEVLAVTEAALKPAQEKRDRLEAVYNRRTAPRSEAETDPAIVSLVKTGGQLKRAAKKMDLDLEAYQAFKAADDTYRGLLARVENLRKMKPVPYTEEELKAATAVRTDLGWFRLLKVNRVTVGVQDGFPWPHKVKRDRILEVRPQVVAE</sequence>
<name>A0ABP5CDH9_9PSEU</name>
<reference evidence="2" key="1">
    <citation type="journal article" date="2019" name="Int. J. Syst. Evol. Microbiol.">
        <title>The Global Catalogue of Microorganisms (GCM) 10K type strain sequencing project: providing services to taxonomists for standard genome sequencing and annotation.</title>
        <authorList>
            <consortium name="The Broad Institute Genomics Platform"/>
            <consortium name="The Broad Institute Genome Sequencing Center for Infectious Disease"/>
            <person name="Wu L."/>
            <person name="Ma J."/>
        </authorList>
    </citation>
    <scope>NUCLEOTIDE SEQUENCE [LARGE SCALE GENOMIC DNA]</scope>
    <source>
        <strain evidence="2">JCM 14545</strain>
    </source>
</reference>
<evidence type="ECO:0000313" key="2">
    <source>
        <dbReference type="Proteomes" id="UP001501116"/>
    </source>
</evidence>